<evidence type="ECO:0000313" key="1">
    <source>
        <dbReference type="EMBL" id="CAG8854636.1"/>
    </source>
</evidence>
<protein>
    <submittedName>
        <fullName evidence="1">43288_t:CDS:1</fullName>
    </submittedName>
</protein>
<gene>
    <name evidence="1" type="ORF">GMARGA_LOCUS43457</name>
</gene>
<reference evidence="1 2" key="1">
    <citation type="submission" date="2021-06" db="EMBL/GenBank/DDBJ databases">
        <authorList>
            <person name="Kallberg Y."/>
            <person name="Tangrot J."/>
            <person name="Rosling A."/>
        </authorList>
    </citation>
    <scope>NUCLEOTIDE SEQUENCE [LARGE SCALE GENOMIC DNA]</scope>
    <source>
        <strain evidence="1 2">120-4 pot B 10/14</strain>
    </source>
</reference>
<proteinExistence type="predicted"/>
<organism evidence="1 2">
    <name type="scientific">Gigaspora margarita</name>
    <dbReference type="NCBI Taxonomy" id="4874"/>
    <lineage>
        <taxon>Eukaryota</taxon>
        <taxon>Fungi</taxon>
        <taxon>Fungi incertae sedis</taxon>
        <taxon>Mucoromycota</taxon>
        <taxon>Glomeromycotina</taxon>
        <taxon>Glomeromycetes</taxon>
        <taxon>Diversisporales</taxon>
        <taxon>Gigasporaceae</taxon>
        <taxon>Gigaspora</taxon>
    </lineage>
</organism>
<dbReference type="Proteomes" id="UP000789901">
    <property type="component" value="Unassembled WGS sequence"/>
</dbReference>
<evidence type="ECO:0000313" key="2">
    <source>
        <dbReference type="Proteomes" id="UP000789901"/>
    </source>
</evidence>
<dbReference type="EMBL" id="CAJVQB010140611">
    <property type="protein sequence ID" value="CAG8854636.1"/>
    <property type="molecule type" value="Genomic_DNA"/>
</dbReference>
<sequence length="47" mass="5521">KYFEKGKDHAKYGICSRSLTYNDWTTSNLLRHLKRHKGKVPELDKSA</sequence>
<feature type="non-terminal residue" evidence="1">
    <location>
        <position position="1"/>
    </location>
</feature>
<accession>A0ABN7XJQ1</accession>
<feature type="non-terminal residue" evidence="1">
    <location>
        <position position="47"/>
    </location>
</feature>
<name>A0ABN7XJQ1_GIGMA</name>
<comment type="caution">
    <text evidence="1">The sequence shown here is derived from an EMBL/GenBank/DDBJ whole genome shotgun (WGS) entry which is preliminary data.</text>
</comment>
<keyword evidence="2" id="KW-1185">Reference proteome</keyword>